<protein>
    <submittedName>
        <fullName evidence="1">Uncharacterized protein</fullName>
    </submittedName>
</protein>
<organism evidence="1 2">
    <name type="scientific">Mediterraneibacter catenae</name>
    <dbReference type="NCBI Taxonomy" id="2594882"/>
    <lineage>
        <taxon>Bacteria</taxon>
        <taxon>Bacillati</taxon>
        <taxon>Bacillota</taxon>
        <taxon>Clostridia</taxon>
        <taxon>Lachnospirales</taxon>
        <taxon>Lachnospiraceae</taxon>
        <taxon>Mediterraneibacter</taxon>
    </lineage>
</organism>
<dbReference type="AlphaFoldDB" id="A0A5M9I4H1"/>
<evidence type="ECO:0000313" key="1">
    <source>
        <dbReference type="EMBL" id="KAA8502475.1"/>
    </source>
</evidence>
<dbReference type="EMBL" id="VMSO01000002">
    <property type="protein sequence ID" value="KAA8502475.1"/>
    <property type="molecule type" value="Genomic_DNA"/>
</dbReference>
<dbReference type="RefSeq" id="WP_087151499.1">
    <property type="nucleotide sequence ID" value="NZ_VMSO01000002.1"/>
</dbReference>
<name>A0A5M9I4H1_9FIRM</name>
<comment type="caution">
    <text evidence="1">The sequence shown here is derived from an EMBL/GenBank/DDBJ whole genome shotgun (WGS) entry which is preliminary data.</text>
</comment>
<proteinExistence type="predicted"/>
<gene>
    <name evidence="1" type="ORF">FNY66_02235</name>
</gene>
<reference evidence="1" key="1">
    <citation type="submission" date="2019-07" db="EMBL/GenBank/DDBJ databases">
        <authorList>
            <person name="Wongkuna S."/>
            <person name="Scaria J."/>
        </authorList>
    </citation>
    <scope>NUCLEOTIDE SEQUENCE [LARGE SCALE GENOMIC DNA]</scope>
    <source>
        <strain evidence="1">SW178</strain>
    </source>
</reference>
<dbReference type="Proteomes" id="UP000322025">
    <property type="component" value="Unassembled WGS sequence"/>
</dbReference>
<sequence>MKIGREELEDLREGLERLTDFIRNMEQGELPYFYRYFDTMKNNIEIFFWMDGEDIEDFLPVLERDWEASHTTVIGVQNYDIRKEHPDLDPVLCIYFAGLLSNVGRFFEYRTAERPAFTRP</sequence>
<evidence type="ECO:0000313" key="2">
    <source>
        <dbReference type="Proteomes" id="UP000322025"/>
    </source>
</evidence>
<accession>A0A5M9I4H1</accession>
<dbReference type="OrthoDB" id="2061123at2"/>
<keyword evidence="2" id="KW-1185">Reference proteome</keyword>